<dbReference type="PROSITE" id="PS50850">
    <property type="entry name" value="MFS"/>
    <property type="match status" value="2"/>
</dbReference>
<evidence type="ECO:0000256" key="3">
    <source>
        <dbReference type="SAM" id="Phobius"/>
    </source>
</evidence>
<keyword evidence="3" id="KW-1133">Transmembrane helix</keyword>
<feature type="transmembrane region" description="Helical" evidence="3">
    <location>
        <begin position="397"/>
        <end position="416"/>
    </location>
</feature>
<evidence type="ECO:0000313" key="6">
    <source>
        <dbReference type="Proteomes" id="UP001152798"/>
    </source>
</evidence>
<evidence type="ECO:0000259" key="4">
    <source>
        <dbReference type="PROSITE" id="PS50850"/>
    </source>
</evidence>
<dbReference type="GO" id="GO:0016020">
    <property type="term" value="C:membrane"/>
    <property type="evidence" value="ECO:0007669"/>
    <property type="project" value="UniProtKB-SubCell"/>
</dbReference>
<evidence type="ECO:0000256" key="1">
    <source>
        <dbReference type="ARBA" id="ARBA00004141"/>
    </source>
</evidence>
<dbReference type="EMBL" id="OV725080">
    <property type="protein sequence ID" value="CAH1399988.1"/>
    <property type="molecule type" value="Genomic_DNA"/>
</dbReference>
<reference evidence="5" key="1">
    <citation type="submission" date="2022-01" db="EMBL/GenBank/DDBJ databases">
        <authorList>
            <person name="King R."/>
        </authorList>
    </citation>
    <scope>NUCLEOTIDE SEQUENCE</scope>
</reference>
<feature type="transmembrane region" description="Helical" evidence="3">
    <location>
        <begin position="48"/>
        <end position="71"/>
    </location>
</feature>
<keyword evidence="6" id="KW-1185">Reference proteome</keyword>
<evidence type="ECO:0000256" key="2">
    <source>
        <dbReference type="SAM" id="MobiDB-lite"/>
    </source>
</evidence>
<feature type="domain" description="Major facilitator superfamily (MFS) profile" evidence="4">
    <location>
        <begin position="1"/>
        <end position="136"/>
    </location>
</feature>
<feature type="transmembrane region" description="Helical" evidence="3">
    <location>
        <begin position="428"/>
        <end position="451"/>
    </location>
</feature>
<dbReference type="InterPro" id="IPR011701">
    <property type="entry name" value="MFS"/>
</dbReference>
<dbReference type="PANTHER" id="PTHR11360">
    <property type="entry name" value="MONOCARBOXYLATE TRANSPORTER"/>
    <property type="match status" value="1"/>
</dbReference>
<feature type="domain" description="Major facilitator superfamily (MFS) profile" evidence="4">
    <location>
        <begin position="249"/>
        <end position="477"/>
    </location>
</feature>
<name>A0A9P0HCW2_NEZVI</name>
<feature type="compositionally biased region" description="Polar residues" evidence="2">
    <location>
        <begin position="228"/>
        <end position="242"/>
    </location>
</feature>
<dbReference type="Pfam" id="PF07690">
    <property type="entry name" value="MFS_1"/>
    <property type="match status" value="2"/>
</dbReference>
<dbReference type="InterPro" id="IPR036259">
    <property type="entry name" value="MFS_trans_sf"/>
</dbReference>
<dbReference type="OrthoDB" id="5667at2759"/>
<comment type="subcellular location">
    <subcellularLocation>
        <location evidence="1">Membrane</location>
        <topology evidence="1">Multi-pass membrane protein</topology>
    </subcellularLocation>
</comment>
<feature type="transmembrane region" description="Helical" evidence="3">
    <location>
        <begin position="83"/>
        <end position="101"/>
    </location>
</feature>
<dbReference type="InterPro" id="IPR050327">
    <property type="entry name" value="Proton-linked_MCT"/>
</dbReference>
<gene>
    <name evidence="5" type="ORF">NEZAVI_LOCUS9311</name>
</gene>
<protein>
    <recommendedName>
        <fullName evidence="4">Major facilitator superfamily (MFS) profile domain-containing protein</fullName>
    </recommendedName>
</protein>
<dbReference type="InterPro" id="IPR020846">
    <property type="entry name" value="MFS_dom"/>
</dbReference>
<dbReference type="Proteomes" id="UP001152798">
    <property type="component" value="Chromosome 4"/>
</dbReference>
<feature type="region of interest" description="Disordered" evidence="2">
    <location>
        <begin position="225"/>
        <end position="248"/>
    </location>
</feature>
<dbReference type="SUPFAM" id="SSF103473">
    <property type="entry name" value="MFS general substrate transporter"/>
    <property type="match status" value="1"/>
</dbReference>
<organism evidence="5 6">
    <name type="scientific">Nezara viridula</name>
    <name type="common">Southern green stink bug</name>
    <name type="synonym">Cimex viridulus</name>
    <dbReference type="NCBI Taxonomy" id="85310"/>
    <lineage>
        <taxon>Eukaryota</taxon>
        <taxon>Metazoa</taxon>
        <taxon>Ecdysozoa</taxon>
        <taxon>Arthropoda</taxon>
        <taxon>Hexapoda</taxon>
        <taxon>Insecta</taxon>
        <taxon>Pterygota</taxon>
        <taxon>Neoptera</taxon>
        <taxon>Paraneoptera</taxon>
        <taxon>Hemiptera</taxon>
        <taxon>Heteroptera</taxon>
        <taxon>Panheteroptera</taxon>
        <taxon>Pentatomomorpha</taxon>
        <taxon>Pentatomoidea</taxon>
        <taxon>Pentatomidae</taxon>
        <taxon>Pentatominae</taxon>
        <taxon>Nezara</taxon>
    </lineage>
</organism>
<feature type="transmembrane region" description="Helical" evidence="3">
    <location>
        <begin position="24"/>
        <end position="42"/>
    </location>
</feature>
<sequence length="477" mass="52505">MDGIANFSGLSVGPLTKKYSYRKVAILGAALCTTAFLSTAPANSMLHILITYAVIGGTGFGLANLSTLIVINEYFTKKKGQAIALSMTGTVVGFMLMPQVVRFLLDEYDFRSALLIIGALSLHAVVGACLFQPVSWHKKAVTVEAEEAHTLLLTDKKDNPASTDTANRVKSNVSWPTSEEKNNLLDIPSKDFLKKESLIQHFDGAENTLYIEGITVEESGKELEKLNDNSNGVETQKTNTKNNPRKHTKSLKSSLSRFYNFMDLDLLRDGVYLNILYSQSMLVVVEMNFKLILPFFLSDLGFTHSETASVLSSMAVSDICCRLIVPPILDRVAVSRRTTFMFGSICVALGRSCLALQRTLGQIIITLVIIGFFRGISLTSLPLVLTEYSSGNNFPSVLGLSMVFKGISIVILGPLLGYIRDVTKSYPLFIHCQTVLMISVLIAWIVEIIILKSKENKQAVLDVLHRETEDKITVTKV</sequence>
<dbReference type="AlphaFoldDB" id="A0A9P0HCW2"/>
<feature type="transmembrane region" description="Helical" evidence="3">
    <location>
        <begin position="113"/>
        <end position="131"/>
    </location>
</feature>
<keyword evidence="3" id="KW-0472">Membrane</keyword>
<dbReference type="GO" id="GO:0008028">
    <property type="term" value="F:monocarboxylic acid transmembrane transporter activity"/>
    <property type="evidence" value="ECO:0007669"/>
    <property type="project" value="TreeGrafter"/>
</dbReference>
<proteinExistence type="predicted"/>
<evidence type="ECO:0000313" key="5">
    <source>
        <dbReference type="EMBL" id="CAH1399988.1"/>
    </source>
</evidence>
<accession>A0A9P0HCW2</accession>
<dbReference type="PANTHER" id="PTHR11360:SF163">
    <property type="entry name" value="MONOCARBOXYLATE TRANSPORTER 9-LIKE PROTEIN"/>
    <property type="match status" value="1"/>
</dbReference>
<keyword evidence="3" id="KW-0812">Transmembrane</keyword>
<feature type="transmembrane region" description="Helical" evidence="3">
    <location>
        <begin position="363"/>
        <end position="385"/>
    </location>
</feature>
<dbReference type="Gene3D" id="1.20.1250.20">
    <property type="entry name" value="MFS general substrate transporter like domains"/>
    <property type="match status" value="1"/>
</dbReference>